<dbReference type="SUPFAM" id="SSF47413">
    <property type="entry name" value="lambda repressor-like DNA-binding domains"/>
    <property type="match status" value="1"/>
</dbReference>
<evidence type="ECO:0000313" key="3">
    <source>
        <dbReference type="Proteomes" id="UP000267900"/>
    </source>
</evidence>
<proteinExistence type="predicted"/>
<protein>
    <submittedName>
        <fullName evidence="2">XRE family transcriptional regulator</fullName>
    </submittedName>
</protein>
<keyword evidence="3" id="KW-1185">Reference proteome</keyword>
<gene>
    <name evidence="2" type="ORF">EKH77_11790</name>
</gene>
<reference evidence="2 3" key="1">
    <citation type="submission" date="2018-12" db="EMBL/GenBank/DDBJ databases">
        <title>The whole draft genome of Streptomyce luteoverticillatus CGMCC 15060.</title>
        <authorList>
            <person name="Feng Z."/>
            <person name="Chen G."/>
            <person name="Zhang J."/>
            <person name="Zhu H."/>
            <person name="Yu X."/>
            <person name="Zhang W."/>
            <person name="Zhang X."/>
        </authorList>
    </citation>
    <scope>NUCLEOTIDE SEQUENCE [LARGE SCALE GENOMIC DNA]</scope>
    <source>
        <strain evidence="2 3">CGMCC 15060</strain>
    </source>
</reference>
<accession>A0A3S9PHI6</accession>
<sequence>MAPRTEPTVRQRRLGIELRKLREAAGISTQEAGALLGVNRTRIPNIESGRFVTSPERVRTLAQHYGCTDTDLIDALAAMAQERPGKNWWESYRGLLPSGFLDVSELEHHAKAIRMFLMVHMPGLLQTAEHARAVFEMSLSSLPAKDIEVRALHRMRRQEVLTLRSNPPKYDVILHEAALRMQFGGPKVARQQLQHLLDMSERDNITIRVLPFTTQGFGGPGQPICYANGPVRQLDTVQLDSFHGPVFVDDEAELANYRGLLDRAETMSHSPEESRELILEIAQQL</sequence>
<dbReference type="Pfam" id="PF19054">
    <property type="entry name" value="DUF5753"/>
    <property type="match status" value="1"/>
</dbReference>
<dbReference type="InterPro" id="IPR043917">
    <property type="entry name" value="DUF5753"/>
</dbReference>
<dbReference type="AlphaFoldDB" id="A0A3S9PHI6"/>
<organism evidence="2 3">
    <name type="scientific">Streptomyces luteoverticillatus</name>
    <name type="common">Streptoverticillium luteoverticillatus</name>
    <dbReference type="NCBI Taxonomy" id="66425"/>
    <lineage>
        <taxon>Bacteria</taxon>
        <taxon>Bacillati</taxon>
        <taxon>Actinomycetota</taxon>
        <taxon>Actinomycetes</taxon>
        <taxon>Kitasatosporales</taxon>
        <taxon>Streptomycetaceae</taxon>
        <taxon>Streptomyces</taxon>
    </lineage>
</organism>
<dbReference type="SMART" id="SM00530">
    <property type="entry name" value="HTH_XRE"/>
    <property type="match status" value="1"/>
</dbReference>
<dbReference type="GO" id="GO:0003677">
    <property type="term" value="F:DNA binding"/>
    <property type="evidence" value="ECO:0007669"/>
    <property type="project" value="InterPro"/>
</dbReference>
<feature type="domain" description="HTH cro/C1-type" evidence="1">
    <location>
        <begin position="18"/>
        <end position="72"/>
    </location>
</feature>
<dbReference type="OrthoDB" id="3462393at2"/>
<dbReference type="Pfam" id="PF13560">
    <property type="entry name" value="HTH_31"/>
    <property type="match status" value="1"/>
</dbReference>
<dbReference type="RefSeq" id="WP_126914355.1">
    <property type="nucleotide sequence ID" value="NZ_CP034587.1"/>
</dbReference>
<dbReference type="PROSITE" id="PS50943">
    <property type="entry name" value="HTH_CROC1"/>
    <property type="match status" value="1"/>
</dbReference>
<dbReference type="CDD" id="cd00093">
    <property type="entry name" value="HTH_XRE"/>
    <property type="match status" value="1"/>
</dbReference>
<dbReference type="InterPro" id="IPR010982">
    <property type="entry name" value="Lambda_DNA-bd_dom_sf"/>
</dbReference>
<evidence type="ECO:0000259" key="1">
    <source>
        <dbReference type="PROSITE" id="PS50943"/>
    </source>
</evidence>
<dbReference type="EMBL" id="CP034587">
    <property type="protein sequence ID" value="AZQ71802.1"/>
    <property type="molecule type" value="Genomic_DNA"/>
</dbReference>
<dbReference type="Gene3D" id="1.10.260.40">
    <property type="entry name" value="lambda repressor-like DNA-binding domains"/>
    <property type="match status" value="1"/>
</dbReference>
<dbReference type="InterPro" id="IPR001387">
    <property type="entry name" value="Cro/C1-type_HTH"/>
</dbReference>
<dbReference type="Proteomes" id="UP000267900">
    <property type="component" value="Chromosome"/>
</dbReference>
<name>A0A3S9PHI6_STRLT</name>
<evidence type="ECO:0000313" key="2">
    <source>
        <dbReference type="EMBL" id="AZQ71802.1"/>
    </source>
</evidence>